<protein>
    <submittedName>
        <fullName evidence="5">Glycosyl transferase family 2</fullName>
    </submittedName>
</protein>
<evidence type="ECO:0000256" key="2">
    <source>
        <dbReference type="ARBA" id="ARBA00022676"/>
    </source>
</evidence>
<dbReference type="PANTHER" id="PTHR43685:SF5">
    <property type="entry name" value="GLYCOSYLTRANSFERASE EPSE-RELATED"/>
    <property type="match status" value="1"/>
</dbReference>
<evidence type="ECO:0000256" key="3">
    <source>
        <dbReference type="ARBA" id="ARBA00022679"/>
    </source>
</evidence>
<dbReference type="InterPro" id="IPR001173">
    <property type="entry name" value="Glyco_trans_2-like"/>
</dbReference>
<gene>
    <name evidence="5" type="ORF">EC912_103452</name>
</gene>
<dbReference type="InterPro" id="IPR050834">
    <property type="entry name" value="Glycosyltransf_2"/>
</dbReference>
<dbReference type="Gene3D" id="3.90.550.10">
    <property type="entry name" value="Spore Coat Polysaccharide Biosynthesis Protein SpsA, Chain A"/>
    <property type="match status" value="1"/>
</dbReference>
<accession>A0A4V2W493</accession>
<comment type="similarity">
    <text evidence="1">Belongs to the glycosyltransferase 2 family.</text>
</comment>
<dbReference type="PANTHER" id="PTHR43685">
    <property type="entry name" value="GLYCOSYLTRANSFERASE"/>
    <property type="match status" value="1"/>
</dbReference>
<evidence type="ECO:0000313" key="5">
    <source>
        <dbReference type="EMBL" id="TCV94959.1"/>
    </source>
</evidence>
<evidence type="ECO:0000259" key="4">
    <source>
        <dbReference type="Pfam" id="PF00535"/>
    </source>
</evidence>
<proteinExistence type="inferred from homology"/>
<dbReference type="EMBL" id="SMCS01000003">
    <property type="protein sequence ID" value="TCV94959.1"/>
    <property type="molecule type" value="Genomic_DNA"/>
</dbReference>
<feature type="domain" description="Glycosyltransferase 2-like" evidence="4">
    <location>
        <begin position="23"/>
        <end position="189"/>
    </location>
</feature>
<dbReference type="GO" id="GO:0016757">
    <property type="term" value="F:glycosyltransferase activity"/>
    <property type="evidence" value="ECO:0007669"/>
    <property type="project" value="UniProtKB-KW"/>
</dbReference>
<keyword evidence="3 5" id="KW-0808">Transferase</keyword>
<name>A0A4V2W493_9GAMM</name>
<dbReference type="Pfam" id="PF00535">
    <property type="entry name" value="Glycos_transf_2"/>
    <property type="match status" value="1"/>
</dbReference>
<keyword evidence="2" id="KW-0328">Glycosyltransferase</keyword>
<sequence>MSDQAETIEISDPTSLPAAPMVSVVMVTYNHARYISEAIEGIVMQRARFPFELIIGEDHSTDDTLAIVKEYQLRRPDLIRVLTADKNVGMRENADRCFHACRGKYIAFCEGDDFWTDPLKLDVQIDMLERDPEMTACHTDYDRQTRRGIRANMHRREGASHVAVGKAYEQLLQEWTAMSATVVYRKDVLEDFEDSPFNNKSWPFGDYNRLLYASTRGRFGYLPTSTAVYRKIRGSALNGSAANGLKMVKAVAECRELFLRKIPVATDIENASMASARMMIYRAAFFSGDRAAFEEAYRQLSDQGYAPQGISHKIRSWALSARLPLAAYRTIKNLIDHYVSALPR</sequence>
<comment type="caution">
    <text evidence="5">The sequence shown here is derived from an EMBL/GenBank/DDBJ whole genome shotgun (WGS) entry which is preliminary data.</text>
</comment>
<dbReference type="Proteomes" id="UP000295645">
    <property type="component" value="Unassembled WGS sequence"/>
</dbReference>
<dbReference type="OrthoDB" id="9801954at2"/>
<keyword evidence="6" id="KW-1185">Reference proteome</keyword>
<evidence type="ECO:0000313" key="6">
    <source>
        <dbReference type="Proteomes" id="UP000295645"/>
    </source>
</evidence>
<dbReference type="SUPFAM" id="SSF53448">
    <property type="entry name" value="Nucleotide-diphospho-sugar transferases"/>
    <property type="match status" value="1"/>
</dbReference>
<dbReference type="InterPro" id="IPR029044">
    <property type="entry name" value="Nucleotide-diphossugar_trans"/>
</dbReference>
<dbReference type="AlphaFoldDB" id="A0A4V2W493"/>
<reference evidence="5 6" key="1">
    <citation type="submission" date="2019-03" db="EMBL/GenBank/DDBJ databases">
        <title>Above-ground endophytic microbial communities from plants in different locations in the United States.</title>
        <authorList>
            <person name="Frank C."/>
        </authorList>
    </citation>
    <scope>NUCLEOTIDE SEQUENCE [LARGE SCALE GENOMIC DNA]</scope>
    <source>
        <strain evidence="5 6">LP_13_YM</strain>
    </source>
</reference>
<organism evidence="5 6">
    <name type="scientific">Luteibacter rhizovicinus</name>
    <dbReference type="NCBI Taxonomy" id="242606"/>
    <lineage>
        <taxon>Bacteria</taxon>
        <taxon>Pseudomonadati</taxon>
        <taxon>Pseudomonadota</taxon>
        <taxon>Gammaproteobacteria</taxon>
        <taxon>Lysobacterales</taxon>
        <taxon>Rhodanobacteraceae</taxon>
        <taxon>Luteibacter</taxon>
    </lineage>
</organism>
<evidence type="ECO:0000256" key="1">
    <source>
        <dbReference type="ARBA" id="ARBA00006739"/>
    </source>
</evidence>